<comment type="similarity">
    <text evidence="1">Belongs to the small GTPase superfamily. Rab family.</text>
</comment>
<evidence type="ECO:0000256" key="4">
    <source>
        <dbReference type="ARBA" id="ARBA00023288"/>
    </source>
</evidence>
<dbReference type="RefSeq" id="XP_017769810.1">
    <property type="nucleotide sequence ID" value="XM_017914321.1"/>
</dbReference>
<keyword evidence="4" id="KW-0449">Lipoprotein</keyword>
<dbReference type="NCBIfam" id="TIGR00231">
    <property type="entry name" value="small_GTP"/>
    <property type="match status" value="1"/>
</dbReference>
<evidence type="ECO:0000256" key="1">
    <source>
        <dbReference type="ARBA" id="ARBA00006270"/>
    </source>
</evidence>
<feature type="compositionally biased region" description="Basic residues" evidence="6">
    <location>
        <begin position="84"/>
        <end position="97"/>
    </location>
</feature>
<dbReference type="SUPFAM" id="SSF52540">
    <property type="entry name" value="P-loop containing nucleoside triphosphate hydrolases"/>
    <property type="match status" value="1"/>
</dbReference>
<dbReference type="SMART" id="SM00175">
    <property type="entry name" value="RAB"/>
    <property type="match status" value="1"/>
</dbReference>
<dbReference type="SMART" id="SM00173">
    <property type="entry name" value="RAS"/>
    <property type="match status" value="1"/>
</dbReference>
<dbReference type="PRINTS" id="PR00449">
    <property type="entry name" value="RASTRNSFRMNG"/>
</dbReference>
<dbReference type="Pfam" id="PF00071">
    <property type="entry name" value="Ras"/>
    <property type="match status" value="1"/>
</dbReference>
<organism evidence="7 8">
    <name type="scientific">Nicrophorus vespilloides</name>
    <name type="common">Boreal carrion beetle</name>
    <dbReference type="NCBI Taxonomy" id="110193"/>
    <lineage>
        <taxon>Eukaryota</taxon>
        <taxon>Metazoa</taxon>
        <taxon>Ecdysozoa</taxon>
        <taxon>Arthropoda</taxon>
        <taxon>Hexapoda</taxon>
        <taxon>Insecta</taxon>
        <taxon>Pterygota</taxon>
        <taxon>Neoptera</taxon>
        <taxon>Endopterygota</taxon>
        <taxon>Coleoptera</taxon>
        <taxon>Polyphaga</taxon>
        <taxon>Staphyliniformia</taxon>
        <taxon>Silphidae</taxon>
        <taxon>Nicrophorinae</taxon>
        <taxon>Nicrophorus</taxon>
    </lineage>
</organism>
<dbReference type="PANTHER" id="PTHR47981:SF39">
    <property type="entry name" value="RAS-RELATED PROTEIN RAB"/>
    <property type="match status" value="1"/>
</dbReference>
<dbReference type="InterPro" id="IPR005225">
    <property type="entry name" value="Small_GTP-bd"/>
</dbReference>
<evidence type="ECO:0000313" key="7">
    <source>
        <dbReference type="Proteomes" id="UP000695000"/>
    </source>
</evidence>
<keyword evidence="7" id="KW-1185">Reference proteome</keyword>
<dbReference type="Proteomes" id="UP000695000">
    <property type="component" value="Unplaced"/>
</dbReference>
<dbReference type="GeneID" id="108557689"/>
<evidence type="ECO:0000256" key="6">
    <source>
        <dbReference type="SAM" id="MobiDB-lite"/>
    </source>
</evidence>
<feature type="region of interest" description="Disordered" evidence="6">
    <location>
        <begin position="80"/>
        <end position="117"/>
    </location>
</feature>
<dbReference type="CDD" id="cd04107">
    <property type="entry name" value="Rab32_Rab38"/>
    <property type="match status" value="1"/>
</dbReference>
<dbReference type="Gene3D" id="3.40.50.300">
    <property type="entry name" value="P-loop containing nucleotide triphosphate hydrolases"/>
    <property type="match status" value="1"/>
</dbReference>
<dbReference type="SMART" id="SM00174">
    <property type="entry name" value="RHO"/>
    <property type="match status" value="1"/>
</dbReference>
<accession>A0ABM1M5G0</accession>
<dbReference type="InterPro" id="IPR030697">
    <property type="entry name" value="Rab29/Rab38/Rab32"/>
</dbReference>
<proteinExistence type="inferred from homology"/>
<keyword evidence="3" id="KW-0342">GTP-binding</keyword>
<dbReference type="InterPro" id="IPR027417">
    <property type="entry name" value="P-loop_NTPase"/>
</dbReference>
<protein>
    <submittedName>
        <fullName evidence="8">Ras-related protein Rab-32 isoform X1</fullName>
    </submittedName>
</protein>
<sequence length="403" mass="45474">MIDEVVQVRALSRRTRGERTKRRERYLSLNGMQLNGNSNEPSANITKQENNNILKCGHKLQAKSFTFRQVLIMRPDEVQETAKRNSRSANKKYRLRRSASSDSSSSGEGLRTPDKLDDCSELADNTWNSVEALNLLPEDKPSTSKSVITIENTKIELQSDHTISRTKSLENVKKMPAYGDLILDSSTTSPQNNGKLKDSMLKILVIGDLATGKTSFIKRYVHDFFSQTYRATIGVDFALKILHLDDKSIVRVQLWDVAGQENIINMTRVFYNGALAAFIVFDVTRTYTLESVAKWKADLDSKVQLPDGSPVPCILLGNKCDQQREGIVNNPAKMDEYCKEHGFTAWYEISAKENINIQEAANALISKILQNDELLNDQSSKDKEQFTLTSKDNSQKGKKCYKC</sequence>
<evidence type="ECO:0000256" key="5">
    <source>
        <dbReference type="ARBA" id="ARBA00023289"/>
    </source>
</evidence>
<evidence type="ECO:0000256" key="2">
    <source>
        <dbReference type="ARBA" id="ARBA00022741"/>
    </source>
</evidence>
<name>A0ABM1M5G0_NICVS</name>
<evidence type="ECO:0000313" key="8">
    <source>
        <dbReference type="RefSeq" id="XP_017769810.1"/>
    </source>
</evidence>
<dbReference type="PROSITE" id="PS51419">
    <property type="entry name" value="RAB"/>
    <property type="match status" value="1"/>
</dbReference>
<keyword evidence="2" id="KW-0547">Nucleotide-binding</keyword>
<dbReference type="PANTHER" id="PTHR47981">
    <property type="entry name" value="RAB FAMILY"/>
    <property type="match status" value="1"/>
</dbReference>
<evidence type="ECO:0000256" key="3">
    <source>
        <dbReference type="ARBA" id="ARBA00023134"/>
    </source>
</evidence>
<dbReference type="PROSITE" id="PS51421">
    <property type="entry name" value="RAS"/>
    <property type="match status" value="1"/>
</dbReference>
<dbReference type="SMART" id="SM00176">
    <property type="entry name" value="RAN"/>
    <property type="match status" value="1"/>
</dbReference>
<gene>
    <name evidence="8" type="primary">LOC108557689</name>
</gene>
<dbReference type="InterPro" id="IPR001806">
    <property type="entry name" value="Small_GTPase"/>
</dbReference>
<keyword evidence="5" id="KW-0636">Prenylation</keyword>
<reference evidence="8" key="1">
    <citation type="submission" date="2025-08" db="UniProtKB">
        <authorList>
            <consortium name="RefSeq"/>
        </authorList>
    </citation>
    <scope>IDENTIFICATION</scope>
    <source>
        <tissue evidence="8">Whole Larva</tissue>
    </source>
</reference>